<dbReference type="SMART" id="SM00276">
    <property type="entry name" value="GLECT"/>
    <property type="match status" value="1"/>
</dbReference>
<dbReference type="InterPro" id="IPR044156">
    <property type="entry name" value="Galectin-like"/>
</dbReference>
<sequence>MIHFCFLILITFQACHGMSEKDLEIPFVTKLDKKLSVGDKITVTGRVLPTAANRFAINIRHGWMDIGGLVLFHFDVRFSKSHVITNTHIDGPQWLEPETTNFGSHFRKGNDFMVEITCQEDKFDVMVDGESFLEYKYELPLKIADMLEITGYQYREVKIFSANVNNSSTNSKRISLGGERNWNLNERDTFENNCTCDSQSPYLAGFLIFFILLAIVFFVIILRLTGWLDFCQPKKLCTWF</sequence>
<evidence type="ECO:0000256" key="1">
    <source>
        <dbReference type="ARBA" id="ARBA00022734"/>
    </source>
</evidence>
<keyword evidence="3" id="KW-1133">Transmembrane helix</keyword>
<dbReference type="InterPro" id="IPR013320">
    <property type="entry name" value="ConA-like_dom_sf"/>
</dbReference>
<keyword evidence="4" id="KW-0732">Signal</keyword>
<dbReference type="PROSITE" id="PS51304">
    <property type="entry name" value="GALECTIN"/>
    <property type="match status" value="1"/>
</dbReference>
<accession>A0ABP1PK09</accession>
<reference evidence="6 7" key="1">
    <citation type="submission" date="2024-08" db="EMBL/GenBank/DDBJ databases">
        <authorList>
            <person name="Cucini C."/>
            <person name="Frati F."/>
        </authorList>
    </citation>
    <scope>NUCLEOTIDE SEQUENCE [LARGE SCALE GENOMIC DNA]</scope>
</reference>
<dbReference type="EMBL" id="CAXLJM020000001">
    <property type="protein sequence ID" value="CAL8068518.1"/>
    <property type="molecule type" value="Genomic_DNA"/>
</dbReference>
<feature type="transmembrane region" description="Helical" evidence="3">
    <location>
        <begin position="202"/>
        <end position="225"/>
    </location>
</feature>
<dbReference type="SMART" id="SM00908">
    <property type="entry name" value="Gal-bind_lectin"/>
    <property type="match status" value="1"/>
</dbReference>
<organism evidence="6 7">
    <name type="scientific">Orchesella dallaii</name>
    <dbReference type="NCBI Taxonomy" id="48710"/>
    <lineage>
        <taxon>Eukaryota</taxon>
        <taxon>Metazoa</taxon>
        <taxon>Ecdysozoa</taxon>
        <taxon>Arthropoda</taxon>
        <taxon>Hexapoda</taxon>
        <taxon>Collembola</taxon>
        <taxon>Entomobryomorpha</taxon>
        <taxon>Entomobryoidea</taxon>
        <taxon>Orchesellidae</taxon>
        <taxon>Orchesellinae</taxon>
        <taxon>Orchesella</taxon>
    </lineage>
</organism>
<protein>
    <recommendedName>
        <fullName evidence="2">Galectin</fullName>
    </recommendedName>
</protein>
<evidence type="ECO:0000313" key="6">
    <source>
        <dbReference type="EMBL" id="CAL8068518.1"/>
    </source>
</evidence>
<keyword evidence="7" id="KW-1185">Reference proteome</keyword>
<proteinExistence type="predicted"/>
<keyword evidence="3" id="KW-0472">Membrane</keyword>
<dbReference type="InterPro" id="IPR001079">
    <property type="entry name" value="Galectin_CRD"/>
</dbReference>
<feature type="domain" description="Galectin" evidence="5">
    <location>
        <begin position="27"/>
        <end position="165"/>
    </location>
</feature>
<evidence type="ECO:0000256" key="4">
    <source>
        <dbReference type="SAM" id="SignalP"/>
    </source>
</evidence>
<dbReference type="CDD" id="cd00070">
    <property type="entry name" value="GLECT"/>
    <property type="match status" value="1"/>
</dbReference>
<dbReference type="Gene3D" id="2.60.120.200">
    <property type="match status" value="1"/>
</dbReference>
<dbReference type="Proteomes" id="UP001642540">
    <property type="component" value="Unassembled WGS sequence"/>
</dbReference>
<evidence type="ECO:0000313" key="7">
    <source>
        <dbReference type="Proteomes" id="UP001642540"/>
    </source>
</evidence>
<dbReference type="SUPFAM" id="SSF49899">
    <property type="entry name" value="Concanavalin A-like lectins/glucanases"/>
    <property type="match status" value="1"/>
</dbReference>
<dbReference type="PANTHER" id="PTHR11346:SF147">
    <property type="entry name" value="GALECTIN"/>
    <property type="match status" value="1"/>
</dbReference>
<evidence type="ECO:0000259" key="5">
    <source>
        <dbReference type="PROSITE" id="PS51304"/>
    </source>
</evidence>
<evidence type="ECO:0000256" key="2">
    <source>
        <dbReference type="RuleBase" id="RU102079"/>
    </source>
</evidence>
<keyword evidence="1 2" id="KW-0430">Lectin</keyword>
<name>A0ABP1PK09_9HEXA</name>
<comment type="caution">
    <text evidence="6">The sequence shown here is derived from an EMBL/GenBank/DDBJ whole genome shotgun (WGS) entry which is preliminary data.</text>
</comment>
<dbReference type="Pfam" id="PF00337">
    <property type="entry name" value="Gal-bind_lectin"/>
    <property type="match status" value="1"/>
</dbReference>
<dbReference type="PANTHER" id="PTHR11346">
    <property type="entry name" value="GALECTIN"/>
    <property type="match status" value="1"/>
</dbReference>
<keyword evidence="3" id="KW-0812">Transmembrane</keyword>
<evidence type="ECO:0000256" key="3">
    <source>
        <dbReference type="SAM" id="Phobius"/>
    </source>
</evidence>
<feature type="signal peptide" evidence="4">
    <location>
        <begin position="1"/>
        <end position="17"/>
    </location>
</feature>
<gene>
    <name evidence="6" type="ORF">ODALV1_LOCUS309</name>
</gene>
<feature type="chain" id="PRO_5046931331" description="Galectin" evidence="4">
    <location>
        <begin position="18"/>
        <end position="240"/>
    </location>
</feature>